<protein>
    <submittedName>
        <fullName evidence="3">Uncharacterized protein</fullName>
    </submittedName>
</protein>
<dbReference type="EMBL" id="JBHMBE010000002">
    <property type="protein sequence ID" value="MFB9645435.1"/>
    <property type="molecule type" value="Genomic_DNA"/>
</dbReference>
<keyword evidence="2" id="KW-1133">Transmembrane helix</keyword>
<reference evidence="3 4" key="1">
    <citation type="submission" date="2024-09" db="EMBL/GenBank/DDBJ databases">
        <authorList>
            <person name="Sun Q."/>
            <person name="Mori K."/>
        </authorList>
    </citation>
    <scope>NUCLEOTIDE SEQUENCE [LARGE SCALE GENOMIC DNA]</scope>
    <source>
        <strain evidence="3 4">JCM 1342</strain>
    </source>
</reference>
<keyword evidence="2" id="KW-0472">Membrane</keyword>
<keyword evidence="1" id="KW-0175">Coiled coil</keyword>
<evidence type="ECO:0000256" key="2">
    <source>
        <dbReference type="SAM" id="Phobius"/>
    </source>
</evidence>
<evidence type="ECO:0000313" key="4">
    <source>
        <dbReference type="Proteomes" id="UP001589611"/>
    </source>
</evidence>
<gene>
    <name evidence="3" type="ORF">ACFFPJ_06460</name>
</gene>
<evidence type="ECO:0000256" key="1">
    <source>
        <dbReference type="SAM" id="Coils"/>
    </source>
</evidence>
<keyword evidence="4" id="KW-1185">Reference proteome</keyword>
<organism evidence="3 4">
    <name type="scientific">Microbacterium terregens</name>
    <dbReference type="NCBI Taxonomy" id="69363"/>
    <lineage>
        <taxon>Bacteria</taxon>
        <taxon>Bacillati</taxon>
        <taxon>Actinomycetota</taxon>
        <taxon>Actinomycetes</taxon>
        <taxon>Micrococcales</taxon>
        <taxon>Microbacteriaceae</taxon>
        <taxon>Microbacterium</taxon>
    </lineage>
</organism>
<keyword evidence="2" id="KW-0812">Transmembrane</keyword>
<feature type="transmembrane region" description="Helical" evidence="2">
    <location>
        <begin position="6"/>
        <end position="30"/>
    </location>
</feature>
<dbReference type="RefSeq" id="WP_344714519.1">
    <property type="nucleotide sequence ID" value="NZ_BAAAWH010000001.1"/>
</dbReference>
<proteinExistence type="predicted"/>
<feature type="coiled-coil region" evidence="1">
    <location>
        <begin position="54"/>
        <end position="92"/>
    </location>
</feature>
<dbReference type="Proteomes" id="UP001589611">
    <property type="component" value="Unassembled WGS sequence"/>
</dbReference>
<name>A0ABV5SYK1_9MICO</name>
<sequence>MKAEQVATLVVLIAGIVIVVALVATLVFVISKRRTEGLRIEGLAPAERAAHDAAVAAAARFKEAQRELTLARKEYDQSVKAAEKALSRGQKEHQAAIKSAQRTLADAHAIGARSIGVVAGREGRISATETTVTVPQGVFPIDGVTASVDTAGNFATSSRTTVTRVAAGAVVFGPVGALVGATAKKTKAHDLRELYLLVEGPGFAAVVTCNPDHGSQVRQFAAAVNSAAPNVNAVLAYRAQSVAVAEVQLKTVTADTTTPDRLSAELATVRHQTLRIRAAEQRLALESPTLSSEVPPEGLEHE</sequence>
<evidence type="ECO:0000313" key="3">
    <source>
        <dbReference type="EMBL" id="MFB9645435.1"/>
    </source>
</evidence>
<comment type="caution">
    <text evidence="3">The sequence shown here is derived from an EMBL/GenBank/DDBJ whole genome shotgun (WGS) entry which is preliminary data.</text>
</comment>
<accession>A0ABV5SYK1</accession>